<dbReference type="SMART" id="SM00983">
    <property type="entry name" value="TPK_B1_binding"/>
    <property type="match status" value="1"/>
</dbReference>
<organism evidence="9 10">
    <name type="scientific">Gonium pectorale</name>
    <name type="common">Green alga</name>
    <dbReference type="NCBI Taxonomy" id="33097"/>
    <lineage>
        <taxon>Eukaryota</taxon>
        <taxon>Viridiplantae</taxon>
        <taxon>Chlorophyta</taxon>
        <taxon>core chlorophytes</taxon>
        <taxon>Chlorophyceae</taxon>
        <taxon>CS clade</taxon>
        <taxon>Chlamydomonadales</taxon>
        <taxon>Volvocaceae</taxon>
        <taxon>Gonium</taxon>
    </lineage>
</organism>
<dbReference type="NCBIfam" id="TIGR01378">
    <property type="entry name" value="thi_PPkinase"/>
    <property type="match status" value="1"/>
</dbReference>
<protein>
    <recommendedName>
        <fullName evidence="1">thiamine diphosphokinase</fullName>
        <ecNumber evidence="1">2.7.6.2</ecNumber>
    </recommendedName>
</protein>
<comment type="caution">
    <text evidence="9">The sequence shown here is derived from an EMBL/GenBank/DDBJ whole genome shotgun (WGS) entry which is preliminary data.</text>
</comment>
<dbReference type="GO" id="GO:0005524">
    <property type="term" value="F:ATP binding"/>
    <property type="evidence" value="ECO:0007669"/>
    <property type="project" value="UniProtKB-KW"/>
</dbReference>
<dbReference type="GO" id="GO:0006772">
    <property type="term" value="P:thiamine metabolic process"/>
    <property type="evidence" value="ECO:0007669"/>
    <property type="project" value="InterPro"/>
</dbReference>
<evidence type="ECO:0000256" key="7">
    <source>
        <dbReference type="SAM" id="MobiDB-lite"/>
    </source>
</evidence>
<dbReference type="GO" id="GO:0004788">
    <property type="term" value="F:thiamine diphosphokinase activity"/>
    <property type="evidence" value="ECO:0007669"/>
    <property type="project" value="UniProtKB-EC"/>
</dbReference>
<evidence type="ECO:0000256" key="3">
    <source>
        <dbReference type="ARBA" id="ARBA00022741"/>
    </source>
</evidence>
<dbReference type="PANTHER" id="PTHR13622:SF8">
    <property type="entry name" value="THIAMIN PYROPHOSPHOKINASE 1"/>
    <property type="match status" value="1"/>
</dbReference>
<feature type="compositionally biased region" description="Low complexity" evidence="7">
    <location>
        <begin position="1"/>
        <end position="30"/>
    </location>
</feature>
<feature type="compositionally biased region" description="Gly residues" evidence="7">
    <location>
        <begin position="302"/>
        <end position="312"/>
    </location>
</feature>
<dbReference type="InterPro" id="IPR036759">
    <property type="entry name" value="TPK_catalytic_sf"/>
</dbReference>
<dbReference type="STRING" id="33097.A0A150GZ55"/>
<dbReference type="GO" id="GO:0016301">
    <property type="term" value="F:kinase activity"/>
    <property type="evidence" value="ECO:0007669"/>
    <property type="project" value="UniProtKB-KW"/>
</dbReference>
<dbReference type="InterPro" id="IPR007373">
    <property type="entry name" value="Thiamin_PyroPKinase_B1-bd"/>
</dbReference>
<evidence type="ECO:0000256" key="1">
    <source>
        <dbReference type="ARBA" id="ARBA00013245"/>
    </source>
</evidence>
<evidence type="ECO:0000256" key="2">
    <source>
        <dbReference type="ARBA" id="ARBA00022679"/>
    </source>
</evidence>
<dbReference type="GO" id="GO:0030975">
    <property type="term" value="F:thiamine binding"/>
    <property type="evidence" value="ECO:0007669"/>
    <property type="project" value="InterPro"/>
</dbReference>
<evidence type="ECO:0000259" key="8">
    <source>
        <dbReference type="SMART" id="SM00983"/>
    </source>
</evidence>
<dbReference type="CDD" id="cd07995">
    <property type="entry name" value="TPK"/>
    <property type="match status" value="1"/>
</dbReference>
<keyword evidence="2" id="KW-0808">Transferase</keyword>
<sequence length="485" mass="48680">MAFIPGSASGADPVPGPAPDAAAAPTSLSPGEAQPRGPGDVPHQSQCHGQPDRVQSIRSDFLGPGPLPPGVRLYLVVLNYVLPAGLPHVWTKACFRICADGGCNRLHDELPGMVPPPPSHVAAAATATATATATAAAVAAAETQPPPAAVRVPCCGGSSGGAPPPSWPAQSSEPLGAGGGNGATAAAEADTKHGNNNGSRREGSSNGCNGHLPVTVSTGADPTATATTTVTTAVDPATALRLAHLPDVVLGDLDSLRPDVRQFYTSHGVPFVDLSYDQDTNDLTKAVQLIEDRFIRPAAAGSGAGAGTAGPGPGAPEPDPDPDHHQIVVVGALGGRLDHTLANLNTLHAFPHLAICLWGDGNLVRLVRPGSARMHPDRSYEGPTCGLIPMAGPVTATSTGLQWNLDRTTMRVGGLVSTSNLLAGDEVIVQADGPLLWSTELHAEPRTDAGELWARAAAAAAAAVQPVTTVAATAAGGGGDGQGAA</sequence>
<dbReference type="Gene3D" id="2.60.120.320">
    <property type="entry name" value="Thiamin pyrophosphokinase, thiamin-binding domain"/>
    <property type="match status" value="1"/>
</dbReference>
<dbReference type="EC" id="2.7.6.2" evidence="1"/>
<dbReference type="Gene3D" id="3.40.50.10240">
    <property type="entry name" value="Thiamin pyrophosphokinase, catalytic domain"/>
    <property type="match status" value="1"/>
</dbReference>
<keyword evidence="5" id="KW-0067">ATP-binding</keyword>
<comment type="function">
    <text evidence="6">Catalyzes the phosphorylation of thiamine to thiamine pyrophosphate (TPP). TPP is an active cofactor for enzymes involved in glycolysis and energy production. Plant leaves require high levels of TPP for photosynthesis and carbohydrate metabolism.</text>
</comment>
<reference evidence="10" key="1">
    <citation type="journal article" date="2016" name="Nat. Commun.">
        <title>The Gonium pectorale genome demonstrates co-option of cell cycle regulation during the evolution of multicellularity.</title>
        <authorList>
            <person name="Hanschen E.R."/>
            <person name="Marriage T.N."/>
            <person name="Ferris P.J."/>
            <person name="Hamaji T."/>
            <person name="Toyoda A."/>
            <person name="Fujiyama A."/>
            <person name="Neme R."/>
            <person name="Noguchi H."/>
            <person name="Minakuchi Y."/>
            <person name="Suzuki M."/>
            <person name="Kawai-Toyooka H."/>
            <person name="Smith D.R."/>
            <person name="Sparks H."/>
            <person name="Anderson J."/>
            <person name="Bakaric R."/>
            <person name="Luria V."/>
            <person name="Karger A."/>
            <person name="Kirschner M.W."/>
            <person name="Durand P.M."/>
            <person name="Michod R.E."/>
            <person name="Nozaki H."/>
            <person name="Olson B.J."/>
        </authorList>
    </citation>
    <scope>NUCLEOTIDE SEQUENCE [LARGE SCALE GENOMIC DNA]</scope>
    <source>
        <strain evidence="10">NIES-2863</strain>
    </source>
</reference>
<evidence type="ECO:0000256" key="5">
    <source>
        <dbReference type="ARBA" id="ARBA00022840"/>
    </source>
</evidence>
<dbReference type="Pfam" id="PF04265">
    <property type="entry name" value="TPK_B1_binding"/>
    <property type="match status" value="1"/>
</dbReference>
<dbReference type="SUPFAM" id="SSF63862">
    <property type="entry name" value="Thiamin pyrophosphokinase, substrate-binding domain"/>
    <property type="match status" value="1"/>
</dbReference>
<proteinExistence type="predicted"/>
<evidence type="ECO:0000256" key="4">
    <source>
        <dbReference type="ARBA" id="ARBA00022777"/>
    </source>
</evidence>
<keyword evidence="3" id="KW-0547">Nucleotide-binding</keyword>
<dbReference type="AlphaFoldDB" id="A0A150GZ55"/>
<dbReference type="FunFam" id="2.60.120.320:FF:000001">
    <property type="entry name" value="Thiamine pyrophosphokinase"/>
    <property type="match status" value="1"/>
</dbReference>
<feature type="domain" description="Thiamin pyrophosphokinase thiamin-binding" evidence="8">
    <location>
        <begin position="370"/>
        <end position="435"/>
    </location>
</feature>
<dbReference type="PANTHER" id="PTHR13622">
    <property type="entry name" value="THIAMIN PYROPHOSPHOKINASE"/>
    <property type="match status" value="1"/>
</dbReference>
<accession>A0A150GZ55</accession>
<dbReference type="InterPro" id="IPR036371">
    <property type="entry name" value="TPK_B1-bd_sf"/>
</dbReference>
<dbReference type="EMBL" id="LSYV01000004">
    <property type="protein sequence ID" value="KXZ55197.1"/>
    <property type="molecule type" value="Genomic_DNA"/>
</dbReference>
<feature type="region of interest" description="Disordered" evidence="7">
    <location>
        <begin position="154"/>
        <end position="222"/>
    </location>
</feature>
<keyword evidence="10" id="KW-1185">Reference proteome</keyword>
<evidence type="ECO:0000313" key="10">
    <source>
        <dbReference type="Proteomes" id="UP000075714"/>
    </source>
</evidence>
<dbReference type="InterPro" id="IPR007371">
    <property type="entry name" value="TPK_catalytic"/>
</dbReference>
<dbReference type="Pfam" id="PF04263">
    <property type="entry name" value="TPK_catalytic"/>
    <property type="match status" value="1"/>
</dbReference>
<feature type="region of interest" description="Disordered" evidence="7">
    <location>
        <begin position="300"/>
        <end position="326"/>
    </location>
</feature>
<dbReference type="SUPFAM" id="SSF63999">
    <property type="entry name" value="Thiamin pyrophosphokinase, catalytic domain"/>
    <property type="match status" value="2"/>
</dbReference>
<feature type="compositionally biased region" description="Basic and acidic residues" evidence="7">
    <location>
        <begin position="189"/>
        <end position="203"/>
    </location>
</feature>
<dbReference type="InterPro" id="IPR006282">
    <property type="entry name" value="Thi_PPkinase"/>
</dbReference>
<dbReference type="Proteomes" id="UP000075714">
    <property type="component" value="Unassembled WGS sequence"/>
</dbReference>
<gene>
    <name evidence="9" type="ORF">GPECTOR_3g341</name>
</gene>
<evidence type="ECO:0000313" key="9">
    <source>
        <dbReference type="EMBL" id="KXZ55197.1"/>
    </source>
</evidence>
<dbReference type="OrthoDB" id="25149at2759"/>
<feature type="region of interest" description="Disordered" evidence="7">
    <location>
        <begin position="1"/>
        <end position="61"/>
    </location>
</feature>
<dbReference type="GO" id="GO:0009229">
    <property type="term" value="P:thiamine diphosphate biosynthetic process"/>
    <property type="evidence" value="ECO:0007669"/>
    <property type="project" value="InterPro"/>
</dbReference>
<name>A0A150GZ55_GONPE</name>
<evidence type="ECO:0000256" key="6">
    <source>
        <dbReference type="ARBA" id="ARBA00025120"/>
    </source>
</evidence>
<keyword evidence="4" id="KW-0418">Kinase</keyword>